<dbReference type="Proteomes" id="UP000006681">
    <property type="component" value="Chromosome"/>
</dbReference>
<keyword evidence="4" id="KW-1185">Reference proteome</keyword>
<dbReference type="GeneID" id="9751724"/>
<dbReference type="EMBL" id="CP002100">
    <property type="protein sequence ID" value="ADN50187.1"/>
    <property type="molecule type" value="Genomic_DNA"/>
</dbReference>
<evidence type="ECO:0000313" key="3">
    <source>
        <dbReference type="EMBL" id="ADN50187.1"/>
    </source>
</evidence>
<dbReference type="STRING" id="572478.Vdis_0795"/>
<feature type="transmembrane region" description="Helical" evidence="1">
    <location>
        <begin position="87"/>
        <end position="105"/>
    </location>
</feature>
<reference evidence="3 4" key="1">
    <citation type="journal article" date="2010" name="Stand. Genomic Sci.">
        <title>Complete genome sequence of Vulcanisaeta distributa type strain (IC-017).</title>
        <authorList>
            <person name="Mavromatis K."/>
            <person name="Sikorski J."/>
            <person name="Pabst E."/>
            <person name="Teshima H."/>
            <person name="Lapidus A."/>
            <person name="Lucas S."/>
            <person name="Nolan M."/>
            <person name="Glavina Del Rio T."/>
            <person name="Cheng J.F."/>
            <person name="Bruce D."/>
            <person name="Goodwin L."/>
            <person name="Pitluck S."/>
            <person name="Liolios K."/>
            <person name="Ivanova N."/>
            <person name="Mikhailova N."/>
            <person name="Pati A."/>
            <person name="Chen A."/>
            <person name="Palaniappan K."/>
            <person name="Land M."/>
            <person name="Hauser L."/>
            <person name="Chang Y.J."/>
            <person name="Jeffries C.D."/>
            <person name="Rohde M."/>
            <person name="Spring S."/>
            <person name="Goker M."/>
            <person name="Wirth R."/>
            <person name="Woyke T."/>
            <person name="Bristow J."/>
            <person name="Eisen J.A."/>
            <person name="Markowitz V."/>
            <person name="Hugenholtz P."/>
            <person name="Klenk H.P."/>
            <person name="Kyrpides N.C."/>
        </authorList>
    </citation>
    <scope>NUCLEOTIDE SEQUENCE [LARGE SCALE GENOMIC DNA]</scope>
    <source>
        <strain evidence="4">DSM 14429 / JCM 11212 / NBRC 100878 / IC-017</strain>
    </source>
</reference>
<dbReference type="HOGENOM" id="CLU_072573_10_1_2"/>
<dbReference type="Gene3D" id="1.20.144.10">
    <property type="entry name" value="Phosphatidic acid phosphatase type 2/haloperoxidase"/>
    <property type="match status" value="2"/>
</dbReference>
<dbReference type="OrthoDB" id="10182at2157"/>
<dbReference type="Pfam" id="PF01569">
    <property type="entry name" value="PAP2"/>
    <property type="match status" value="1"/>
</dbReference>
<dbReference type="InterPro" id="IPR036938">
    <property type="entry name" value="PAP2/HPO_sf"/>
</dbReference>
<keyword evidence="1" id="KW-0472">Membrane</keyword>
<sequence>MNFGVERKHLYVALVLYLLYILLTAYVVTSGESNSLNTYLFFVIFNNKIPQLTPLFTVISVDDYGRAFFWIPVALILWYLGGKYRRASVLMVSAFIISLIVGELMKHVLYEPRPFLVLHITPLIHEQPDSSYPSGHALIVSTGAYAAIMALPWYVSLPLTVEALLVSYGRIYVGVHWPLDVIAGWLLGMANVELVLALPWYYDIIHAIMRKLLGWLSYRPEGSTTN</sequence>
<dbReference type="RefSeq" id="WP_013335912.1">
    <property type="nucleotide sequence ID" value="NC_014537.1"/>
</dbReference>
<name>E1QNU1_VULDI</name>
<reference evidence="4" key="2">
    <citation type="journal article" date="2010" name="Stand. Genomic Sci.">
        <title>Complete genome sequence of Vulcanisaeta distributa type strain (IC-017T).</title>
        <authorList>
            <person name="Mavromatis K."/>
            <person name="Sikorski J."/>
            <person name="Pabst E."/>
            <person name="Teshima H."/>
            <person name="Lapidus A."/>
            <person name="Lucas S."/>
            <person name="Nolan M."/>
            <person name="Glavina Del Rio T."/>
            <person name="Cheng J."/>
            <person name="Bruce D."/>
            <person name="Goodwin L."/>
            <person name="Pitluck S."/>
            <person name="Liolios K."/>
            <person name="Ivanova N."/>
            <person name="Mikhailova N."/>
            <person name="Pati A."/>
            <person name="Chen A."/>
            <person name="Palaniappan K."/>
            <person name="Land M."/>
            <person name="Hauser L."/>
            <person name="Chang Y."/>
            <person name="Jeffries C."/>
            <person name="Rohde M."/>
            <person name="Spring S."/>
            <person name="Goker M."/>
            <person name="Wirth R."/>
            <person name="Woyke T."/>
            <person name="Bristow J."/>
            <person name="Eisen J."/>
            <person name="Markowitz V."/>
            <person name="Hugenholtz P."/>
            <person name="Klenk H."/>
            <person name="Kyrpides N."/>
        </authorList>
    </citation>
    <scope>NUCLEOTIDE SEQUENCE [LARGE SCALE GENOMIC DNA]</scope>
    <source>
        <strain evidence="4">DSM 14429 / JCM 11212 / NBRC 100878 / IC-017</strain>
    </source>
</reference>
<dbReference type="GO" id="GO:0042392">
    <property type="term" value="F:sphingosine-1-phosphate phosphatase activity"/>
    <property type="evidence" value="ECO:0007669"/>
    <property type="project" value="TreeGrafter"/>
</dbReference>
<dbReference type="AlphaFoldDB" id="E1QNU1"/>
<proteinExistence type="predicted"/>
<evidence type="ECO:0000256" key="1">
    <source>
        <dbReference type="SAM" id="Phobius"/>
    </source>
</evidence>
<dbReference type="PANTHER" id="PTHR14969:SF13">
    <property type="entry name" value="AT30094P"/>
    <property type="match status" value="1"/>
</dbReference>
<organism evidence="3 4">
    <name type="scientific">Vulcanisaeta distributa (strain DSM 14429 / JCM 11212 / NBRC 100878 / IC-017)</name>
    <dbReference type="NCBI Taxonomy" id="572478"/>
    <lineage>
        <taxon>Archaea</taxon>
        <taxon>Thermoproteota</taxon>
        <taxon>Thermoprotei</taxon>
        <taxon>Thermoproteales</taxon>
        <taxon>Thermoproteaceae</taxon>
        <taxon>Vulcanisaeta</taxon>
    </lineage>
</organism>
<dbReference type="SMART" id="SM00014">
    <property type="entry name" value="acidPPc"/>
    <property type="match status" value="1"/>
</dbReference>
<dbReference type="KEGG" id="vdi:Vdis_0795"/>
<evidence type="ECO:0000259" key="2">
    <source>
        <dbReference type="SMART" id="SM00014"/>
    </source>
</evidence>
<keyword evidence="1" id="KW-1133">Transmembrane helix</keyword>
<protein>
    <submittedName>
        <fullName evidence="3">Phosphoesterase PA-phosphatase related protein</fullName>
    </submittedName>
</protein>
<feature type="domain" description="Phosphatidic acid phosphatase type 2/haloperoxidase" evidence="2">
    <location>
        <begin position="88"/>
        <end position="196"/>
    </location>
</feature>
<dbReference type="eggNOG" id="arCOG03056">
    <property type="taxonomic scope" value="Archaea"/>
</dbReference>
<feature type="transmembrane region" description="Helical" evidence="1">
    <location>
        <begin position="182"/>
        <end position="202"/>
    </location>
</feature>
<feature type="transmembrane region" description="Helical" evidence="1">
    <location>
        <begin position="64"/>
        <end position="80"/>
    </location>
</feature>
<dbReference type="InterPro" id="IPR000326">
    <property type="entry name" value="PAP2/HPO"/>
</dbReference>
<evidence type="ECO:0000313" key="4">
    <source>
        <dbReference type="Proteomes" id="UP000006681"/>
    </source>
</evidence>
<accession>E1QNU1</accession>
<dbReference type="PANTHER" id="PTHR14969">
    <property type="entry name" value="SPHINGOSINE-1-PHOSPHATE PHOSPHOHYDROLASE"/>
    <property type="match status" value="1"/>
</dbReference>
<gene>
    <name evidence="3" type="ordered locus">Vdis_0795</name>
</gene>
<dbReference type="SUPFAM" id="SSF48317">
    <property type="entry name" value="Acid phosphatase/Vanadium-dependent haloperoxidase"/>
    <property type="match status" value="1"/>
</dbReference>
<feature type="transmembrane region" description="Helical" evidence="1">
    <location>
        <begin position="9"/>
        <end position="28"/>
    </location>
</feature>
<keyword evidence="1" id="KW-0812">Transmembrane</keyword>